<comment type="caution">
    <text evidence="1">The sequence shown here is derived from an EMBL/GenBank/DDBJ whole genome shotgun (WGS) entry which is preliminary data.</text>
</comment>
<accession>A0ABV0JY30</accession>
<gene>
    <name evidence="1" type="ORF">NDI37_27060</name>
</gene>
<proteinExistence type="predicted"/>
<organism evidence="1 2">
    <name type="scientific">Funiculus sociatus GB2-A5</name>
    <dbReference type="NCBI Taxonomy" id="2933946"/>
    <lineage>
        <taxon>Bacteria</taxon>
        <taxon>Bacillati</taxon>
        <taxon>Cyanobacteriota</taxon>
        <taxon>Cyanophyceae</taxon>
        <taxon>Coleofasciculales</taxon>
        <taxon>Coleofasciculaceae</taxon>
        <taxon>Funiculus</taxon>
    </lineage>
</organism>
<name>A0ABV0JY30_9CYAN</name>
<evidence type="ECO:0000313" key="2">
    <source>
        <dbReference type="Proteomes" id="UP001442494"/>
    </source>
</evidence>
<evidence type="ECO:0000313" key="1">
    <source>
        <dbReference type="EMBL" id="MEP0868100.1"/>
    </source>
</evidence>
<dbReference type="Proteomes" id="UP001442494">
    <property type="component" value="Unassembled WGS sequence"/>
</dbReference>
<reference evidence="1 2" key="1">
    <citation type="submission" date="2022-04" db="EMBL/GenBank/DDBJ databases">
        <title>Positive selection, recombination, and allopatry shape intraspecific diversity of widespread and dominant cyanobacteria.</title>
        <authorList>
            <person name="Wei J."/>
            <person name="Shu W."/>
            <person name="Hu C."/>
        </authorList>
    </citation>
    <scope>NUCLEOTIDE SEQUENCE [LARGE SCALE GENOMIC DNA]</scope>
    <source>
        <strain evidence="1 2">GB2-A5</strain>
    </source>
</reference>
<sequence length="102" mass="10428">MLARTWCVSSGRLIDLESLCAFVPAAPTTTAVPSASAPSSLPGPTSPGVTTLVEVTVHQVEEGVDSATLPATLHLTEADVGAVLLANAQVADNYRCLKPENG</sequence>
<keyword evidence="2" id="KW-1185">Reference proteome</keyword>
<dbReference type="EMBL" id="JAMPKK010000113">
    <property type="protein sequence ID" value="MEP0868100.1"/>
    <property type="molecule type" value="Genomic_DNA"/>
</dbReference>
<protein>
    <submittedName>
        <fullName evidence="1">Uncharacterized protein</fullName>
    </submittedName>
</protein>